<evidence type="ECO:0000256" key="1">
    <source>
        <dbReference type="SAM" id="Phobius"/>
    </source>
</evidence>
<dbReference type="Proteomes" id="UP000184120">
    <property type="component" value="Unassembled WGS sequence"/>
</dbReference>
<dbReference type="AlphaFoldDB" id="A0A1M6WA75"/>
<evidence type="ECO:0008006" key="4">
    <source>
        <dbReference type="Google" id="ProtNLM"/>
    </source>
</evidence>
<evidence type="ECO:0000313" key="3">
    <source>
        <dbReference type="Proteomes" id="UP000184120"/>
    </source>
</evidence>
<keyword evidence="1" id="KW-0812">Transmembrane</keyword>
<gene>
    <name evidence="2" type="ORF">SAMN05443634_104218</name>
</gene>
<protein>
    <recommendedName>
        <fullName evidence="4">Lipoprotein</fullName>
    </recommendedName>
</protein>
<sequence>MLRKKVFKKILSILMVTIIPLILINLFLTSCYKNEFESKITENNSFWYIYEYESMNSSYKNINYGYKFLPNGEYRYMHF</sequence>
<dbReference type="EMBL" id="FRBH01000004">
    <property type="protein sequence ID" value="SHK90395.1"/>
    <property type="molecule type" value="Genomic_DNA"/>
</dbReference>
<dbReference type="STRING" id="1434701.SAMN05443634_104218"/>
<accession>A0A1M6WA75</accession>
<proteinExistence type="predicted"/>
<reference evidence="3" key="1">
    <citation type="submission" date="2016-11" db="EMBL/GenBank/DDBJ databases">
        <authorList>
            <person name="Varghese N."/>
            <person name="Submissions S."/>
        </authorList>
    </citation>
    <scope>NUCLEOTIDE SEQUENCE [LARGE SCALE GENOMIC DNA]</scope>
    <source>
        <strain evidence="3">DSM 27989</strain>
    </source>
</reference>
<feature type="transmembrane region" description="Helical" evidence="1">
    <location>
        <begin position="10"/>
        <end position="28"/>
    </location>
</feature>
<name>A0A1M6WA75_9FLAO</name>
<dbReference type="PROSITE" id="PS51257">
    <property type="entry name" value="PROKAR_LIPOPROTEIN"/>
    <property type="match status" value="1"/>
</dbReference>
<keyword evidence="1" id="KW-0472">Membrane</keyword>
<evidence type="ECO:0000313" key="2">
    <source>
        <dbReference type="EMBL" id="SHK90395.1"/>
    </source>
</evidence>
<organism evidence="2 3">
    <name type="scientific">Chishuiella changwenlii</name>
    <dbReference type="NCBI Taxonomy" id="1434701"/>
    <lineage>
        <taxon>Bacteria</taxon>
        <taxon>Pseudomonadati</taxon>
        <taxon>Bacteroidota</taxon>
        <taxon>Flavobacteriia</taxon>
        <taxon>Flavobacteriales</taxon>
        <taxon>Weeksellaceae</taxon>
        <taxon>Chishuiella</taxon>
    </lineage>
</organism>
<keyword evidence="1" id="KW-1133">Transmembrane helix</keyword>